<evidence type="ECO:0008006" key="3">
    <source>
        <dbReference type="Google" id="ProtNLM"/>
    </source>
</evidence>
<organism evidence="1 2">
    <name type="scientific">Rhizopus microsporus</name>
    <dbReference type="NCBI Taxonomy" id="58291"/>
    <lineage>
        <taxon>Eukaryota</taxon>
        <taxon>Fungi</taxon>
        <taxon>Fungi incertae sedis</taxon>
        <taxon>Mucoromycota</taxon>
        <taxon>Mucoromycotina</taxon>
        <taxon>Mucoromycetes</taxon>
        <taxon>Mucorales</taxon>
        <taxon>Mucorineae</taxon>
        <taxon>Rhizopodaceae</taxon>
        <taxon>Rhizopus</taxon>
    </lineage>
</organism>
<accession>A0A1X0RK11</accession>
<evidence type="ECO:0000313" key="2">
    <source>
        <dbReference type="Proteomes" id="UP000242381"/>
    </source>
</evidence>
<name>A0A1X0RK11_RHIZD</name>
<dbReference type="Proteomes" id="UP000242381">
    <property type="component" value="Unassembled WGS sequence"/>
</dbReference>
<protein>
    <recommendedName>
        <fullName evidence="3">Reverse transcriptase zinc-binding domain-containing protein</fullName>
    </recommendedName>
</protein>
<sequence length="69" mass="7827">CLLCEGVEDDEHFLWSCILKKETWSRIANRFFQPAARLTYESLKLRSSTPIPVLSGLRVDGQTIIACTV</sequence>
<dbReference type="VEuPathDB" id="FungiDB:BCV72DRAFT_192212"/>
<gene>
    <name evidence="1" type="ORF">BCV71DRAFT_282420</name>
</gene>
<feature type="non-terminal residue" evidence="1">
    <location>
        <position position="1"/>
    </location>
</feature>
<reference evidence="1 2" key="1">
    <citation type="journal article" date="2016" name="Proc. Natl. Acad. Sci. U.S.A.">
        <title>Lipid metabolic changes in an early divergent fungus govern the establishment of a mutualistic symbiosis with endobacteria.</title>
        <authorList>
            <person name="Lastovetsky O.A."/>
            <person name="Gaspar M.L."/>
            <person name="Mondo S.J."/>
            <person name="LaButti K.M."/>
            <person name="Sandor L."/>
            <person name="Grigoriev I.V."/>
            <person name="Henry S.A."/>
            <person name="Pawlowska T.E."/>
        </authorList>
    </citation>
    <scope>NUCLEOTIDE SEQUENCE [LARGE SCALE GENOMIC DNA]</scope>
    <source>
        <strain evidence="1 2">ATCC 11559</strain>
    </source>
</reference>
<proteinExistence type="predicted"/>
<evidence type="ECO:0000313" key="1">
    <source>
        <dbReference type="EMBL" id="ORE12271.1"/>
    </source>
</evidence>
<dbReference type="EMBL" id="KV921733">
    <property type="protein sequence ID" value="ORE12271.1"/>
    <property type="molecule type" value="Genomic_DNA"/>
</dbReference>
<dbReference type="AlphaFoldDB" id="A0A1X0RK11"/>